<proteinExistence type="predicted"/>
<evidence type="ECO:0008006" key="3">
    <source>
        <dbReference type="Google" id="ProtNLM"/>
    </source>
</evidence>
<dbReference type="InterPro" id="IPR036709">
    <property type="entry name" value="Autotransporte_beta_dom_sf"/>
</dbReference>
<dbReference type="EMBL" id="CP053825">
    <property type="protein sequence ID" value="QKF80078.1"/>
    <property type="molecule type" value="Genomic_DNA"/>
</dbReference>
<dbReference type="KEGG" id="carm:CARM_1177"/>
<keyword evidence="2" id="KW-1185">Reference proteome</keyword>
<evidence type="ECO:0000313" key="1">
    <source>
        <dbReference type="EMBL" id="QKF80078.1"/>
    </source>
</evidence>
<accession>A0A7L5HLC0</accession>
<gene>
    <name evidence="1" type="ORF">CARM_1177</name>
</gene>
<reference evidence="1 2" key="1">
    <citation type="submission" date="2020-05" db="EMBL/GenBank/DDBJ databases">
        <title>Complete genome sequencing of Campylobacter and Arcobacter type strains.</title>
        <authorList>
            <person name="Miller W.G."/>
            <person name="Yee E."/>
        </authorList>
    </citation>
    <scope>NUCLEOTIDE SEQUENCE [LARGE SCALE GENOMIC DNA]</scope>
    <source>
        <strain evidence="1 2">CCUG 73571</strain>
    </source>
</reference>
<dbReference type="Gene3D" id="2.40.128.130">
    <property type="entry name" value="Autotransporter beta-domain"/>
    <property type="match status" value="1"/>
</dbReference>
<evidence type="ECO:0000313" key="2">
    <source>
        <dbReference type="Proteomes" id="UP000509246"/>
    </source>
</evidence>
<organism evidence="1 2">
    <name type="scientific">Campylobacter armoricus</name>
    <dbReference type="NCBI Taxonomy" id="2505970"/>
    <lineage>
        <taxon>Bacteria</taxon>
        <taxon>Pseudomonadati</taxon>
        <taxon>Campylobacterota</taxon>
        <taxon>Epsilonproteobacteria</taxon>
        <taxon>Campylobacterales</taxon>
        <taxon>Campylobacteraceae</taxon>
        <taxon>Campylobacter</taxon>
    </lineage>
</organism>
<dbReference type="Proteomes" id="UP000509246">
    <property type="component" value="Chromosome"/>
</dbReference>
<protein>
    <recommendedName>
        <fullName evidence="3">Autotransporter domain-containing protein</fullName>
    </recommendedName>
</protein>
<name>A0A7L5HLC0_9BACT</name>
<sequence>MVQANAKANNNNIVLKDNIIKDAIVSGTYASADNTSANGNSIILEGGNFNNTSIFGANMGTKTDTKEGSAINNTITIKNSTATKAGSTLTQQENNNIFNFKDLYGGYAKDMKQAYLGNTLNLHSLVSTQNFGGFQNINFIINEKVLSELNKGKSFLTITGANPTKLHSNINNNNGGLNEHNNNITIYTNLKDGIESIKEDIVLISNNNGITNSNGDRLTKEHLDSMKSKGELINFRSFVTIQRLNSSEFELAMKDKDQDNIDEELIISIPEEPDIPDKPDNPDTLNPQTKALLEANLAYIPTLIQSDDLVNQTMLDSNANIQLDPNNSFYAATKGSFLRYKSGSHIDIDTLSTLIAYGKNINTYNIFNSIFLETGYTKYKTFNDTVLGNTLGDGKHKYLGMGYFIKKQDLFTQGLYTHAYVKGGIIKNDYEVQTTLKNIDIDTSSAYFGTSLGLGYVKNLKQNILMDLYSRYYYDYIPSKDLNLDANTPLHYNAIHAHRINLGARISYLNYQNFNPFIGIAYENILNANARGSIKDKIVDKEYKIDNPKLQGSTLITELGFKYFFKDLEFNSALKGYFGQREGVSVEANAVWRF</sequence>
<dbReference type="AlphaFoldDB" id="A0A7L5HLC0"/>
<dbReference type="SUPFAM" id="SSF103515">
    <property type="entry name" value="Autotransporter"/>
    <property type="match status" value="1"/>
</dbReference>